<evidence type="ECO:0000256" key="3">
    <source>
        <dbReference type="ARBA" id="ARBA00022448"/>
    </source>
</evidence>
<keyword evidence="9" id="KW-0926">Vacuole</keyword>
<dbReference type="Gene3D" id="1.20.120.610">
    <property type="entry name" value="lithium bound rotor ring of v- atpase"/>
    <property type="match status" value="1"/>
</dbReference>
<organism evidence="11 12">
    <name type="scientific">Kipferlia bialata</name>
    <dbReference type="NCBI Taxonomy" id="797122"/>
    <lineage>
        <taxon>Eukaryota</taxon>
        <taxon>Metamonada</taxon>
        <taxon>Carpediemonas-like organisms</taxon>
        <taxon>Kipferlia</taxon>
    </lineage>
</organism>
<dbReference type="PRINTS" id="PR00122">
    <property type="entry name" value="VACATPASE"/>
</dbReference>
<feature type="transmembrane region" description="Helical" evidence="9">
    <location>
        <begin position="88"/>
        <end position="113"/>
    </location>
</feature>
<dbReference type="GO" id="GO:0033179">
    <property type="term" value="C:proton-transporting V-type ATPase, V0 domain"/>
    <property type="evidence" value="ECO:0007669"/>
    <property type="project" value="InterPro"/>
</dbReference>
<dbReference type="AlphaFoldDB" id="A0A9K3CQI2"/>
<evidence type="ECO:0000256" key="4">
    <source>
        <dbReference type="ARBA" id="ARBA00022692"/>
    </source>
</evidence>
<keyword evidence="5 9" id="KW-0375">Hydrogen ion transport</keyword>
<name>A0A9K3CQI2_9EUKA</name>
<evidence type="ECO:0000256" key="9">
    <source>
        <dbReference type="RuleBase" id="RU363060"/>
    </source>
</evidence>
<dbReference type="GO" id="GO:0046961">
    <property type="term" value="F:proton-transporting ATPase activity, rotational mechanism"/>
    <property type="evidence" value="ECO:0007669"/>
    <property type="project" value="InterPro"/>
</dbReference>
<dbReference type="InterPro" id="IPR000245">
    <property type="entry name" value="ATPase_proteolipid_csu"/>
</dbReference>
<proteinExistence type="inferred from homology"/>
<keyword evidence="8 9" id="KW-0472">Membrane</keyword>
<keyword evidence="6 9" id="KW-1133">Transmembrane helix</keyword>
<feature type="domain" description="V-ATPase proteolipid subunit C-like" evidence="10">
    <location>
        <begin position="91"/>
        <end position="150"/>
    </location>
</feature>
<sequence>MCPVTSSFYAYLGVAAATAFSCIGSAYGTAKAGTGVVASGLVKPSGVVRNLLPVIMAGILGIYGLLTVVSLTGAIGDVSLGLPLFNSYAYLASGLVTGTTALCAGIAIGVAGEAAAKAVAYKGKLFVVMLLNLVFGEALAIYGLIVSLILALKGVSPSDAGC</sequence>
<dbReference type="InterPro" id="IPR011555">
    <property type="entry name" value="ATPase_proteolipid_su_C_euk"/>
</dbReference>
<dbReference type="SUPFAM" id="SSF81333">
    <property type="entry name" value="F1F0 ATP synthase subunit C"/>
    <property type="match status" value="2"/>
</dbReference>
<dbReference type="OrthoDB" id="1744869at2759"/>
<keyword evidence="12" id="KW-1185">Reference proteome</keyword>
<dbReference type="PANTHER" id="PTHR10263">
    <property type="entry name" value="V-TYPE PROTON ATPASE PROTEOLIPID SUBUNIT"/>
    <property type="match status" value="1"/>
</dbReference>
<protein>
    <recommendedName>
        <fullName evidence="9">V-type proton ATPase proteolipid subunit</fullName>
    </recommendedName>
</protein>
<feature type="transmembrane region" description="Helical" evidence="9">
    <location>
        <begin position="51"/>
        <end position="76"/>
    </location>
</feature>
<evidence type="ECO:0000256" key="5">
    <source>
        <dbReference type="ARBA" id="ARBA00022781"/>
    </source>
</evidence>
<dbReference type="Pfam" id="PF00137">
    <property type="entry name" value="ATP-synt_C"/>
    <property type="match status" value="2"/>
</dbReference>
<evidence type="ECO:0000259" key="10">
    <source>
        <dbReference type="Pfam" id="PF00137"/>
    </source>
</evidence>
<reference evidence="11 12" key="1">
    <citation type="journal article" date="2018" name="PLoS ONE">
        <title>The draft genome of Kipferlia bialata reveals reductive genome evolution in fornicate parasites.</title>
        <authorList>
            <person name="Tanifuji G."/>
            <person name="Takabayashi S."/>
            <person name="Kume K."/>
            <person name="Takagi M."/>
            <person name="Nakayama T."/>
            <person name="Kamikawa R."/>
            <person name="Inagaki Y."/>
            <person name="Hashimoto T."/>
        </authorList>
    </citation>
    <scope>NUCLEOTIDE SEQUENCE [LARGE SCALE GENOMIC DNA]</scope>
    <source>
        <strain evidence="11">NY0173</strain>
    </source>
</reference>
<feature type="domain" description="V-ATPase proteolipid subunit C-like" evidence="10">
    <location>
        <begin position="12"/>
        <end position="68"/>
    </location>
</feature>
<evidence type="ECO:0000256" key="2">
    <source>
        <dbReference type="ARBA" id="ARBA00007296"/>
    </source>
</evidence>
<comment type="subcellular location">
    <subcellularLocation>
        <location evidence="1">Membrane</location>
        <topology evidence="1">Multi-pass membrane protein</topology>
    </subcellularLocation>
    <subcellularLocation>
        <location evidence="9">Vacuole membrane</location>
        <topology evidence="9">Multi-pass membrane protein</topology>
    </subcellularLocation>
</comment>
<evidence type="ECO:0000313" key="11">
    <source>
        <dbReference type="EMBL" id="GIQ80498.1"/>
    </source>
</evidence>
<dbReference type="Proteomes" id="UP000265618">
    <property type="component" value="Unassembled WGS sequence"/>
</dbReference>
<dbReference type="GO" id="GO:0005774">
    <property type="term" value="C:vacuolar membrane"/>
    <property type="evidence" value="ECO:0007669"/>
    <property type="project" value="UniProtKB-SubCell"/>
</dbReference>
<evidence type="ECO:0000256" key="7">
    <source>
        <dbReference type="ARBA" id="ARBA00023065"/>
    </source>
</evidence>
<comment type="caution">
    <text evidence="11">The sequence shown here is derived from an EMBL/GenBank/DDBJ whole genome shotgun (WGS) entry which is preliminary data.</text>
</comment>
<evidence type="ECO:0000256" key="8">
    <source>
        <dbReference type="ARBA" id="ARBA00023136"/>
    </source>
</evidence>
<keyword evidence="7 9" id="KW-0406">Ion transport</keyword>
<dbReference type="NCBIfam" id="TIGR01100">
    <property type="entry name" value="V_ATP_synt_C"/>
    <property type="match status" value="1"/>
</dbReference>
<evidence type="ECO:0000313" key="12">
    <source>
        <dbReference type="Proteomes" id="UP000265618"/>
    </source>
</evidence>
<keyword evidence="4 9" id="KW-0812">Transmembrane</keyword>
<keyword evidence="3 9" id="KW-0813">Transport</keyword>
<feature type="transmembrane region" description="Helical" evidence="9">
    <location>
        <begin position="125"/>
        <end position="152"/>
    </location>
</feature>
<feature type="transmembrane region" description="Helical" evidence="9">
    <location>
        <begin position="6"/>
        <end position="30"/>
    </location>
</feature>
<evidence type="ECO:0000256" key="1">
    <source>
        <dbReference type="ARBA" id="ARBA00004141"/>
    </source>
</evidence>
<dbReference type="InterPro" id="IPR002379">
    <property type="entry name" value="ATPase_proteolipid_c-like_dom"/>
</dbReference>
<dbReference type="EMBL" id="BDIP01000181">
    <property type="protein sequence ID" value="GIQ80498.1"/>
    <property type="molecule type" value="Genomic_DNA"/>
</dbReference>
<gene>
    <name evidence="11" type="ORF">KIPB_001306</name>
</gene>
<comment type="similarity">
    <text evidence="2 9">Belongs to the V-ATPase proteolipid subunit family.</text>
</comment>
<evidence type="ECO:0000256" key="6">
    <source>
        <dbReference type="ARBA" id="ARBA00022989"/>
    </source>
</evidence>
<accession>A0A9K3CQI2</accession>
<dbReference type="InterPro" id="IPR035921">
    <property type="entry name" value="F/V-ATP_Csub_sf"/>
</dbReference>